<feature type="compositionally biased region" description="Polar residues" evidence="1">
    <location>
        <begin position="258"/>
        <end position="275"/>
    </location>
</feature>
<proteinExistence type="predicted"/>
<feature type="region of interest" description="Disordered" evidence="1">
    <location>
        <begin position="255"/>
        <end position="303"/>
    </location>
</feature>
<dbReference type="Proteomes" id="UP000054279">
    <property type="component" value="Unassembled WGS sequence"/>
</dbReference>
<organism evidence="2 3">
    <name type="scientific">Sphaerobolus stellatus (strain SS14)</name>
    <dbReference type="NCBI Taxonomy" id="990650"/>
    <lineage>
        <taxon>Eukaryota</taxon>
        <taxon>Fungi</taxon>
        <taxon>Dikarya</taxon>
        <taxon>Basidiomycota</taxon>
        <taxon>Agaricomycotina</taxon>
        <taxon>Agaricomycetes</taxon>
        <taxon>Phallomycetidae</taxon>
        <taxon>Geastrales</taxon>
        <taxon>Sphaerobolaceae</taxon>
        <taxon>Sphaerobolus</taxon>
    </lineage>
</organism>
<dbReference type="HOGENOM" id="CLU_811746_0_0_1"/>
<feature type="compositionally biased region" description="Low complexity" evidence="1">
    <location>
        <begin position="289"/>
        <end position="303"/>
    </location>
</feature>
<protein>
    <submittedName>
        <fullName evidence="2">Uncharacterized protein</fullName>
    </submittedName>
</protein>
<feature type="region of interest" description="Disordered" evidence="1">
    <location>
        <begin position="1"/>
        <end position="64"/>
    </location>
</feature>
<evidence type="ECO:0000313" key="2">
    <source>
        <dbReference type="EMBL" id="KIJ33793.1"/>
    </source>
</evidence>
<sequence length="342" mass="36540">MPRLGQPSPSPFIEASKAKGKGEGRAAVQTYEASDSDDAAMPPSLTPAPRRCRRPSNGAGSLQATHRLPYEPSERFFGDVGGLDEPVDTDLLAVRNSDVPLLTEEQAAFYMESLRQPDGVSHEVFWMLMDRCNCGRYFTKDYLHRVHGPDCIHWTIFINARSPRPLRPFVAETIASYHTYRPPPPPSSPAHSVRFPPASLAPLPPPAYPASSANVAPTLSQALLPPPAPLHRSAVARQETGVSSNLMQGVVLTPLPTPTIQDPSAATSTPLSAMESSHDVGTTADMAGSSSTAAETSTTATTASDFDTLSDSVSSINSMTPEDIAVFFADAAQHPYPSDDSM</sequence>
<accession>A0A0C9TTU8</accession>
<gene>
    <name evidence="2" type="ORF">M422DRAFT_264256</name>
</gene>
<dbReference type="EMBL" id="KN837208">
    <property type="protein sequence ID" value="KIJ33793.1"/>
    <property type="molecule type" value="Genomic_DNA"/>
</dbReference>
<reference evidence="2 3" key="1">
    <citation type="submission" date="2014-06" db="EMBL/GenBank/DDBJ databases">
        <title>Evolutionary Origins and Diversification of the Mycorrhizal Mutualists.</title>
        <authorList>
            <consortium name="DOE Joint Genome Institute"/>
            <consortium name="Mycorrhizal Genomics Consortium"/>
            <person name="Kohler A."/>
            <person name="Kuo A."/>
            <person name="Nagy L.G."/>
            <person name="Floudas D."/>
            <person name="Copeland A."/>
            <person name="Barry K.W."/>
            <person name="Cichocki N."/>
            <person name="Veneault-Fourrey C."/>
            <person name="LaButti K."/>
            <person name="Lindquist E.A."/>
            <person name="Lipzen A."/>
            <person name="Lundell T."/>
            <person name="Morin E."/>
            <person name="Murat C."/>
            <person name="Riley R."/>
            <person name="Ohm R."/>
            <person name="Sun H."/>
            <person name="Tunlid A."/>
            <person name="Henrissat B."/>
            <person name="Grigoriev I.V."/>
            <person name="Hibbett D.S."/>
            <person name="Martin F."/>
        </authorList>
    </citation>
    <scope>NUCLEOTIDE SEQUENCE [LARGE SCALE GENOMIC DNA]</scope>
    <source>
        <strain evidence="2 3">SS14</strain>
    </source>
</reference>
<evidence type="ECO:0000313" key="3">
    <source>
        <dbReference type="Proteomes" id="UP000054279"/>
    </source>
</evidence>
<evidence type="ECO:0000256" key="1">
    <source>
        <dbReference type="SAM" id="MobiDB-lite"/>
    </source>
</evidence>
<dbReference type="OrthoDB" id="10682135at2759"/>
<name>A0A0C9TTU8_SPHS4</name>
<keyword evidence="3" id="KW-1185">Reference proteome</keyword>
<dbReference type="AlphaFoldDB" id="A0A0C9TTU8"/>